<dbReference type="InterPro" id="IPR008906">
    <property type="entry name" value="HATC_C_dom"/>
</dbReference>
<evidence type="ECO:0000313" key="2">
    <source>
        <dbReference type="EMBL" id="RNA03210.1"/>
    </source>
</evidence>
<accession>A0A3M7PVW8</accession>
<dbReference type="OrthoDB" id="10046500at2759"/>
<dbReference type="Pfam" id="PF05699">
    <property type="entry name" value="Dimer_Tnp_hAT"/>
    <property type="match status" value="1"/>
</dbReference>
<evidence type="ECO:0000259" key="1">
    <source>
        <dbReference type="Pfam" id="PF05699"/>
    </source>
</evidence>
<protein>
    <recommendedName>
        <fullName evidence="1">HAT C-terminal dimerisation domain-containing protein</fullName>
    </recommendedName>
</protein>
<keyword evidence="3" id="KW-1185">Reference proteome</keyword>
<dbReference type="InterPro" id="IPR012337">
    <property type="entry name" value="RNaseH-like_sf"/>
</dbReference>
<dbReference type="EMBL" id="REGN01008590">
    <property type="protein sequence ID" value="RNA03210.1"/>
    <property type="molecule type" value="Genomic_DNA"/>
</dbReference>
<evidence type="ECO:0000313" key="3">
    <source>
        <dbReference type="Proteomes" id="UP000276133"/>
    </source>
</evidence>
<gene>
    <name evidence="2" type="ORF">BpHYR1_011108</name>
</gene>
<reference evidence="2 3" key="1">
    <citation type="journal article" date="2018" name="Sci. Rep.">
        <title>Genomic signatures of local adaptation to the degree of environmental predictability in rotifers.</title>
        <authorList>
            <person name="Franch-Gras L."/>
            <person name="Hahn C."/>
            <person name="Garcia-Roger E.M."/>
            <person name="Carmona M.J."/>
            <person name="Serra M."/>
            <person name="Gomez A."/>
        </authorList>
    </citation>
    <scope>NUCLEOTIDE SEQUENCE [LARGE SCALE GENOMIC DNA]</scope>
    <source>
        <strain evidence="2">HYR1</strain>
    </source>
</reference>
<proteinExistence type="predicted"/>
<feature type="domain" description="HAT C-terminal dimerisation" evidence="1">
    <location>
        <begin position="148"/>
        <end position="199"/>
    </location>
</feature>
<name>A0A3M7PVW8_BRAPC</name>
<comment type="caution">
    <text evidence="2">The sequence shown here is derived from an EMBL/GenBank/DDBJ whole genome shotgun (WGS) entry which is preliminary data.</text>
</comment>
<sequence>MSQKVDWHIGDVIPGLIVIINCSLVEGLRGEKKNALLNTSKLYLWFKQEYAKDFTNQALESAIETVFFFLDDKSDENISNSPEQTASIPTTSYSNNENRIFQSLLRAKAYETPQDVARLTRKDQIKKETDLFLQLLNDRTTFAKSTQAFWSEFSNKLPILSQVALKIFCIPASSAFIERYFSICGLFNNKRSINIKPENFIDKVMFRVNIDLLDRTTTH</sequence>
<dbReference type="Proteomes" id="UP000276133">
    <property type="component" value="Unassembled WGS sequence"/>
</dbReference>
<dbReference type="GO" id="GO:0046983">
    <property type="term" value="F:protein dimerization activity"/>
    <property type="evidence" value="ECO:0007669"/>
    <property type="project" value="InterPro"/>
</dbReference>
<dbReference type="AlphaFoldDB" id="A0A3M7PVW8"/>
<organism evidence="2 3">
    <name type="scientific">Brachionus plicatilis</name>
    <name type="common">Marine rotifer</name>
    <name type="synonym">Brachionus muelleri</name>
    <dbReference type="NCBI Taxonomy" id="10195"/>
    <lineage>
        <taxon>Eukaryota</taxon>
        <taxon>Metazoa</taxon>
        <taxon>Spiralia</taxon>
        <taxon>Gnathifera</taxon>
        <taxon>Rotifera</taxon>
        <taxon>Eurotatoria</taxon>
        <taxon>Monogononta</taxon>
        <taxon>Pseudotrocha</taxon>
        <taxon>Ploima</taxon>
        <taxon>Brachionidae</taxon>
        <taxon>Brachionus</taxon>
    </lineage>
</organism>
<dbReference type="SUPFAM" id="SSF53098">
    <property type="entry name" value="Ribonuclease H-like"/>
    <property type="match status" value="1"/>
</dbReference>